<accession>A0A645GUI2</accession>
<dbReference type="EMBL" id="VSSQ01080113">
    <property type="protein sequence ID" value="MPN29419.1"/>
    <property type="molecule type" value="Genomic_DNA"/>
</dbReference>
<proteinExistence type="predicted"/>
<protein>
    <submittedName>
        <fullName evidence="1">Uncharacterized protein</fullName>
    </submittedName>
</protein>
<name>A0A645GUI2_9ZZZZ</name>
<gene>
    <name evidence="1" type="ORF">SDC9_176872</name>
</gene>
<reference evidence="1" key="1">
    <citation type="submission" date="2019-08" db="EMBL/GenBank/DDBJ databases">
        <authorList>
            <person name="Kucharzyk K."/>
            <person name="Murdoch R.W."/>
            <person name="Higgins S."/>
            <person name="Loffler F."/>
        </authorList>
    </citation>
    <scope>NUCLEOTIDE SEQUENCE</scope>
</reference>
<organism evidence="1">
    <name type="scientific">bioreactor metagenome</name>
    <dbReference type="NCBI Taxonomy" id="1076179"/>
    <lineage>
        <taxon>unclassified sequences</taxon>
        <taxon>metagenomes</taxon>
        <taxon>ecological metagenomes</taxon>
    </lineage>
</organism>
<sequence>MDHRDGADRLIGSQDGASRIHDLPSGCLDLPLPLMKGFRLLLVVLGIKYHQIDQPPHQRQNDCSRADEYYEYLFLVIRFILHIEKTSQKPFL</sequence>
<dbReference type="AlphaFoldDB" id="A0A645GUI2"/>
<evidence type="ECO:0000313" key="1">
    <source>
        <dbReference type="EMBL" id="MPN29419.1"/>
    </source>
</evidence>
<comment type="caution">
    <text evidence="1">The sequence shown here is derived from an EMBL/GenBank/DDBJ whole genome shotgun (WGS) entry which is preliminary data.</text>
</comment>